<organism evidence="2 3">
    <name type="scientific">Ceratodon purpureus</name>
    <name type="common">Fire moss</name>
    <name type="synonym">Dicranum purpureum</name>
    <dbReference type="NCBI Taxonomy" id="3225"/>
    <lineage>
        <taxon>Eukaryota</taxon>
        <taxon>Viridiplantae</taxon>
        <taxon>Streptophyta</taxon>
        <taxon>Embryophyta</taxon>
        <taxon>Bryophyta</taxon>
        <taxon>Bryophytina</taxon>
        <taxon>Bryopsida</taxon>
        <taxon>Dicranidae</taxon>
        <taxon>Pseudoditrichales</taxon>
        <taxon>Ditrichaceae</taxon>
        <taxon>Ceratodon</taxon>
    </lineage>
</organism>
<keyword evidence="1" id="KW-0472">Membrane</keyword>
<dbReference type="Proteomes" id="UP000822688">
    <property type="component" value="Chromosome 11"/>
</dbReference>
<proteinExistence type="predicted"/>
<dbReference type="AlphaFoldDB" id="A0A8T0GER2"/>
<keyword evidence="1" id="KW-0812">Transmembrane</keyword>
<sequence>MLPSIHWHGTMSMIFVLLLQYSIQSRTVMLLLMLQLAALRAQFCCSTSTGKAQGCLECLEVARKVGWDVPKGVYDRLWFVLPLKRDRSLVFFNKCWCF</sequence>
<name>A0A8T0GER2_CERPU</name>
<dbReference type="EMBL" id="CM026432">
    <property type="protein sequence ID" value="KAG0556318.1"/>
    <property type="molecule type" value="Genomic_DNA"/>
</dbReference>
<accession>A0A8T0GER2</accession>
<keyword evidence="1" id="KW-1133">Transmembrane helix</keyword>
<keyword evidence="3" id="KW-1185">Reference proteome</keyword>
<evidence type="ECO:0000256" key="1">
    <source>
        <dbReference type="SAM" id="Phobius"/>
    </source>
</evidence>
<evidence type="ECO:0000313" key="3">
    <source>
        <dbReference type="Proteomes" id="UP000822688"/>
    </source>
</evidence>
<gene>
    <name evidence="2" type="ORF">KC19_11G043700</name>
</gene>
<evidence type="ECO:0000313" key="2">
    <source>
        <dbReference type="EMBL" id="KAG0556318.1"/>
    </source>
</evidence>
<comment type="caution">
    <text evidence="2">The sequence shown here is derived from an EMBL/GenBank/DDBJ whole genome shotgun (WGS) entry which is preliminary data.</text>
</comment>
<feature type="transmembrane region" description="Helical" evidence="1">
    <location>
        <begin position="6"/>
        <end position="23"/>
    </location>
</feature>
<protein>
    <submittedName>
        <fullName evidence="2">Uncharacterized protein</fullName>
    </submittedName>
</protein>
<reference evidence="2 3" key="1">
    <citation type="submission" date="2020-06" db="EMBL/GenBank/DDBJ databases">
        <title>WGS assembly of Ceratodon purpureus strain R40.</title>
        <authorList>
            <person name="Carey S.B."/>
            <person name="Jenkins J."/>
            <person name="Shu S."/>
            <person name="Lovell J.T."/>
            <person name="Sreedasyam A."/>
            <person name="Maumus F."/>
            <person name="Tiley G.P."/>
            <person name="Fernandez-Pozo N."/>
            <person name="Barry K."/>
            <person name="Chen C."/>
            <person name="Wang M."/>
            <person name="Lipzen A."/>
            <person name="Daum C."/>
            <person name="Saski C.A."/>
            <person name="Payton A.C."/>
            <person name="Mcbreen J.C."/>
            <person name="Conrad R.E."/>
            <person name="Kollar L.M."/>
            <person name="Olsson S."/>
            <person name="Huttunen S."/>
            <person name="Landis J.B."/>
            <person name="Wickett N.J."/>
            <person name="Johnson M.G."/>
            <person name="Rensing S.A."/>
            <person name="Grimwood J."/>
            <person name="Schmutz J."/>
            <person name="Mcdaniel S.F."/>
        </authorList>
    </citation>
    <scope>NUCLEOTIDE SEQUENCE [LARGE SCALE GENOMIC DNA]</scope>
    <source>
        <strain evidence="2 3">R40</strain>
    </source>
</reference>